<feature type="compositionally biased region" description="Polar residues" evidence="1">
    <location>
        <begin position="62"/>
        <end position="84"/>
    </location>
</feature>
<dbReference type="Proteomes" id="UP001140560">
    <property type="component" value="Unassembled WGS sequence"/>
</dbReference>
<dbReference type="EMBL" id="JAPEUY010000022">
    <property type="protein sequence ID" value="KAJ4361923.1"/>
    <property type="molecule type" value="Genomic_DNA"/>
</dbReference>
<dbReference type="AlphaFoldDB" id="A0A9W8XY16"/>
<keyword evidence="3" id="KW-1185">Reference proteome</keyword>
<feature type="compositionally biased region" description="Low complexity" evidence="1">
    <location>
        <begin position="386"/>
        <end position="397"/>
    </location>
</feature>
<name>A0A9W8XY16_9PLEO</name>
<feature type="compositionally biased region" description="Low complexity" evidence="1">
    <location>
        <begin position="30"/>
        <end position="41"/>
    </location>
</feature>
<evidence type="ECO:0000313" key="3">
    <source>
        <dbReference type="Proteomes" id="UP001140560"/>
    </source>
</evidence>
<comment type="caution">
    <text evidence="2">The sequence shown here is derived from an EMBL/GenBank/DDBJ whole genome shotgun (WGS) entry which is preliminary data.</text>
</comment>
<feature type="region of interest" description="Disordered" evidence="1">
    <location>
        <begin position="166"/>
        <end position="233"/>
    </location>
</feature>
<feature type="compositionally biased region" description="Polar residues" evidence="1">
    <location>
        <begin position="416"/>
        <end position="448"/>
    </location>
</feature>
<evidence type="ECO:0000256" key="1">
    <source>
        <dbReference type="SAM" id="MobiDB-lite"/>
    </source>
</evidence>
<accession>A0A9W8XY16</accession>
<feature type="compositionally biased region" description="Pro residues" evidence="1">
    <location>
        <begin position="322"/>
        <end position="333"/>
    </location>
</feature>
<feature type="region of interest" description="Disordered" evidence="1">
    <location>
        <begin position="597"/>
        <end position="707"/>
    </location>
</feature>
<feature type="compositionally biased region" description="Basic and acidic residues" evidence="1">
    <location>
        <begin position="223"/>
        <end position="233"/>
    </location>
</feature>
<dbReference type="OrthoDB" id="5204833at2759"/>
<gene>
    <name evidence="2" type="ORF">N0V83_010864</name>
</gene>
<sequence length="707" mass="76325">MARRSARLQKRSTTPADTPRKSSDSWQTASSPHLELPSLPELPDPNMKTPQKPAVGPVSRLPQATPTLHKSTSSKSLFTAATSRTPKDRTPIKPAGQEMHPAHHHASTAKVLDEARWLGFQALGAFTAPPKAMAVGQVTPSKTPVPTPANKAIDIKSSPEFRFRFKSPFSTTKSSKQDEAGLSPSTRNILKDAAISGTPGGGSRALFGTTEFSTKADMSPQRKKVEPKGKMARFSDVHMSQFKKMDSIANHPSAFRADPNRFKPIIGQPLKKSPSKPDLAKPEPNKLKRTQSKMDIAESSSKAASGLKRTQSKMDLGEPARKLPPTPSKPTPGLPRSQSTVRLVPETQIGRPASREGASNPYAKRVKRTESDDAATNRPKSSEGKPVAPVAAAPTPARKITSQTALPRLAARLMTPTKSSIARSQSVKATKSTSMIPSLTQSPSTNNFFSPAHIAQTMRDNARESMRKATSNLQRVRSILRTPSRKFSDDPSKIVAGTHMSPPPAINFGKALPPVPATAPVKKHVNFTSSTLERTADIEINHSPSPVKFRAGSEMPTGAVVYPTLQPSVQYPELSQDDETPAASPSRRLTFGGEAVNQPRSFSFDSGKPINFGPASTGTIRMVRKSDASSFVDKKRKLDTLQETSDKENDEPAEEDMRSAKKMKPAPPAPPKTPASTSKLPRRTPARGSAISKSRLNFLATPKRNKA</sequence>
<feature type="region of interest" description="Disordered" evidence="1">
    <location>
        <begin position="1"/>
        <end position="108"/>
    </location>
</feature>
<protein>
    <submittedName>
        <fullName evidence="2">Uncharacterized protein</fullName>
    </submittedName>
</protein>
<reference evidence="2" key="1">
    <citation type="submission" date="2022-10" db="EMBL/GenBank/DDBJ databases">
        <title>Tapping the CABI collections for fungal endophytes: first genome assemblies for Collariella, Neodidymelliopsis, Ascochyta clinopodiicola, Didymella pomorum, Didymosphaeria variabile, Neocosmospora piperis and Neocucurbitaria cava.</title>
        <authorList>
            <person name="Hill R."/>
        </authorList>
    </citation>
    <scope>NUCLEOTIDE SEQUENCE</scope>
    <source>
        <strain evidence="2">IMI 356814</strain>
    </source>
</reference>
<feature type="region of interest" description="Disordered" evidence="1">
    <location>
        <begin position="248"/>
        <end position="448"/>
    </location>
</feature>
<proteinExistence type="predicted"/>
<feature type="compositionally biased region" description="Basic and acidic residues" evidence="1">
    <location>
        <begin position="624"/>
        <end position="647"/>
    </location>
</feature>
<feature type="compositionally biased region" description="Basic residues" evidence="1">
    <location>
        <begin position="1"/>
        <end position="10"/>
    </location>
</feature>
<organism evidence="2 3">
    <name type="scientific">Neocucurbitaria cava</name>
    <dbReference type="NCBI Taxonomy" id="798079"/>
    <lineage>
        <taxon>Eukaryota</taxon>
        <taxon>Fungi</taxon>
        <taxon>Dikarya</taxon>
        <taxon>Ascomycota</taxon>
        <taxon>Pezizomycotina</taxon>
        <taxon>Dothideomycetes</taxon>
        <taxon>Pleosporomycetidae</taxon>
        <taxon>Pleosporales</taxon>
        <taxon>Pleosporineae</taxon>
        <taxon>Cucurbitariaceae</taxon>
        <taxon>Neocucurbitaria</taxon>
    </lineage>
</organism>
<evidence type="ECO:0000313" key="2">
    <source>
        <dbReference type="EMBL" id="KAJ4361923.1"/>
    </source>
</evidence>